<dbReference type="Proteomes" id="UP000000305">
    <property type="component" value="Unassembled WGS sequence"/>
</dbReference>
<sequence>LSFELSKEGAEPRPVRGRKDLLPDVISEDPQRREAYNRIVGILDRCQTRQGDALHFPAIDAVKDTVMEVDVAPTREHQHQWRKQYTCPMCHLKPAAKSQQRSDRPDKPGRSHELQLLNGRRGRRIRCAFDLRRDHRHGGRSTTARLPKAQGNQAAQPIGYEKAAAHHEVQTTGLRLEQPMHQQLGGRRDDHLTVTRDERNAHTERKR</sequence>
<feature type="region of interest" description="Disordered" evidence="1">
    <location>
        <begin position="182"/>
        <end position="207"/>
    </location>
</feature>
<keyword evidence="3" id="KW-1185">Reference proteome</keyword>
<feature type="compositionally biased region" description="Basic and acidic residues" evidence="1">
    <location>
        <begin position="186"/>
        <end position="207"/>
    </location>
</feature>
<dbReference type="EMBL" id="GL737375">
    <property type="protein sequence ID" value="EFX59996.1"/>
    <property type="molecule type" value="Genomic_DNA"/>
</dbReference>
<dbReference type="InParanoid" id="E9I7N3"/>
<name>E9I7N3_DAPPU</name>
<feature type="compositionally biased region" description="Basic and acidic residues" evidence="1">
    <location>
        <begin position="100"/>
        <end position="113"/>
    </location>
</feature>
<feature type="non-terminal residue" evidence="2">
    <location>
        <position position="1"/>
    </location>
</feature>
<dbReference type="KEGG" id="dpx:DAPPUDRAFT_125941"/>
<reference evidence="2 3" key="1">
    <citation type="journal article" date="2011" name="Science">
        <title>The ecoresponsive genome of Daphnia pulex.</title>
        <authorList>
            <person name="Colbourne J.K."/>
            <person name="Pfrender M.E."/>
            <person name="Gilbert D."/>
            <person name="Thomas W.K."/>
            <person name="Tucker A."/>
            <person name="Oakley T.H."/>
            <person name="Tokishita S."/>
            <person name="Aerts A."/>
            <person name="Arnold G.J."/>
            <person name="Basu M.K."/>
            <person name="Bauer D.J."/>
            <person name="Caceres C.E."/>
            <person name="Carmel L."/>
            <person name="Casola C."/>
            <person name="Choi J.H."/>
            <person name="Detter J.C."/>
            <person name="Dong Q."/>
            <person name="Dusheyko S."/>
            <person name="Eads B.D."/>
            <person name="Frohlich T."/>
            <person name="Geiler-Samerotte K.A."/>
            <person name="Gerlach D."/>
            <person name="Hatcher P."/>
            <person name="Jogdeo S."/>
            <person name="Krijgsveld J."/>
            <person name="Kriventseva E.V."/>
            <person name="Kultz D."/>
            <person name="Laforsch C."/>
            <person name="Lindquist E."/>
            <person name="Lopez J."/>
            <person name="Manak J.R."/>
            <person name="Muller J."/>
            <person name="Pangilinan J."/>
            <person name="Patwardhan R.P."/>
            <person name="Pitluck S."/>
            <person name="Pritham E.J."/>
            <person name="Rechtsteiner A."/>
            <person name="Rho M."/>
            <person name="Rogozin I.B."/>
            <person name="Sakarya O."/>
            <person name="Salamov A."/>
            <person name="Schaack S."/>
            <person name="Shapiro H."/>
            <person name="Shiga Y."/>
            <person name="Skalitzky C."/>
            <person name="Smith Z."/>
            <person name="Souvorov A."/>
            <person name="Sung W."/>
            <person name="Tang Z."/>
            <person name="Tsuchiya D."/>
            <person name="Tu H."/>
            <person name="Vos H."/>
            <person name="Wang M."/>
            <person name="Wolf Y.I."/>
            <person name="Yamagata H."/>
            <person name="Yamada T."/>
            <person name="Ye Y."/>
            <person name="Shaw J.R."/>
            <person name="Andrews J."/>
            <person name="Crease T.J."/>
            <person name="Tang H."/>
            <person name="Lucas S.M."/>
            <person name="Robertson H.M."/>
            <person name="Bork P."/>
            <person name="Koonin E.V."/>
            <person name="Zdobnov E.M."/>
            <person name="Grigoriev I.V."/>
            <person name="Lynch M."/>
            <person name="Boore J.L."/>
        </authorList>
    </citation>
    <scope>NUCLEOTIDE SEQUENCE [LARGE SCALE GENOMIC DNA]</scope>
</reference>
<dbReference type="HOGENOM" id="CLU_1329209_0_0_1"/>
<evidence type="ECO:0000313" key="2">
    <source>
        <dbReference type="EMBL" id="EFX59996.1"/>
    </source>
</evidence>
<organism evidence="2 3">
    <name type="scientific">Daphnia pulex</name>
    <name type="common">Water flea</name>
    <dbReference type="NCBI Taxonomy" id="6669"/>
    <lineage>
        <taxon>Eukaryota</taxon>
        <taxon>Metazoa</taxon>
        <taxon>Ecdysozoa</taxon>
        <taxon>Arthropoda</taxon>
        <taxon>Crustacea</taxon>
        <taxon>Branchiopoda</taxon>
        <taxon>Diplostraca</taxon>
        <taxon>Cladocera</taxon>
        <taxon>Anomopoda</taxon>
        <taxon>Daphniidae</taxon>
        <taxon>Daphnia</taxon>
    </lineage>
</organism>
<feature type="compositionally biased region" description="Basic and acidic residues" evidence="1">
    <location>
        <begin position="1"/>
        <end position="22"/>
    </location>
</feature>
<accession>E9I7N3</accession>
<feature type="region of interest" description="Disordered" evidence="1">
    <location>
        <begin position="1"/>
        <end position="24"/>
    </location>
</feature>
<protein>
    <submittedName>
        <fullName evidence="2">Uncharacterized protein</fullName>
    </submittedName>
</protein>
<dbReference type="AlphaFoldDB" id="E9I7N3"/>
<gene>
    <name evidence="2" type="ORF">DAPPUDRAFT_125941</name>
</gene>
<feature type="compositionally biased region" description="Polar residues" evidence="1">
    <location>
        <begin position="140"/>
        <end position="154"/>
    </location>
</feature>
<feature type="region of interest" description="Disordered" evidence="1">
    <location>
        <begin position="135"/>
        <end position="154"/>
    </location>
</feature>
<feature type="region of interest" description="Disordered" evidence="1">
    <location>
        <begin position="94"/>
        <end position="118"/>
    </location>
</feature>
<evidence type="ECO:0000256" key="1">
    <source>
        <dbReference type="SAM" id="MobiDB-lite"/>
    </source>
</evidence>
<evidence type="ECO:0000313" key="3">
    <source>
        <dbReference type="Proteomes" id="UP000000305"/>
    </source>
</evidence>
<proteinExistence type="predicted"/>